<evidence type="ECO:0000256" key="1">
    <source>
        <dbReference type="ARBA" id="ARBA00022821"/>
    </source>
</evidence>
<evidence type="ECO:0000256" key="2">
    <source>
        <dbReference type="SAM" id="Coils"/>
    </source>
</evidence>
<dbReference type="EMBL" id="JARBHA010000019">
    <property type="protein sequence ID" value="KAJ9672942.1"/>
    <property type="molecule type" value="Genomic_DNA"/>
</dbReference>
<sequence>MEHVVTTYKFLKWLCQCIQDPTAYICDLEETLVSLETQMESLMATCRDETENVEHEEKRQKKRTHGVDDWIKRVNSMADEVANLVAEGKEIGNGCPETSCPKNCLASYKLGKMAREKMDVVERMRQEGLGFREVAQPSPSPLAIKKPLSKTEGLDLLFEEVWRCLQDDNLTTIGIFGMGGIGKTTVLRMVNNKFLEMNLGLRGQQKYL</sequence>
<dbReference type="Gene3D" id="3.40.50.300">
    <property type="entry name" value="P-loop containing nucleotide triphosphate hydrolases"/>
    <property type="match status" value="1"/>
</dbReference>
<evidence type="ECO:0000313" key="4">
    <source>
        <dbReference type="EMBL" id="KAJ9672942.1"/>
    </source>
</evidence>
<organism evidence="4 5">
    <name type="scientific">Vitis rotundifolia</name>
    <name type="common">Muscadine grape</name>
    <dbReference type="NCBI Taxonomy" id="103349"/>
    <lineage>
        <taxon>Eukaryota</taxon>
        <taxon>Viridiplantae</taxon>
        <taxon>Streptophyta</taxon>
        <taxon>Embryophyta</taxon>
        <taxon>Tracheophyta</taxon>
        <taxon>Spermatophyta</taxon>
        <taxon>Magnoliopsida</taxon>
        <taxon>eudicotyledons</taxon>
        <taxon>Gunneridae</taxon>
        <taxon>Pentapetalae</taxon>
        <taxon>rosids</taxon>
        <taxon>Vitales</taxon>
        <taxon>Vitaceae</taxon>
        <taxon>Viteae</taxon>
        <taxon>Vitis</taxon>
    </lineage>
</organism>
<dbReference type="InterPro" id="IPR002182">
    <property type="entry name" value="NB-ARC"/>
</dbReference>
<dbReference type="SUPFAM" id="SSF52540">
    <property type="entry name" value="P-loop containing nucleoside triphosphate hydrolases"/>
    <property type="match status" value="1"/>
</dbReference>
<keyword evidence="2" id="KW-0175">Coiled coil</keyword>
<dbReference type="PANTHER" id="PTHR33463:SF218">
    <property type="entry name" value="DISEASE RESISTANCE PROTEIN RPS2-LIKE"/>
    <property type="match status" value="1"/>
</dbReference>
<protein>
    <recommendedName>
        <fullName evidence="3">NB-ARC domain-containing protein</fullName>
    </recommendedName>
</protein>
<proteinExistence type="predicted"/>
<accession>A0AA38YM24</accession>
<keyword evidence="5" id="KW-1185">Reference proteome</keyword>
<evidence type="ECO:0000259" key="3">
    <source>
        <dbReference type="Pfam" id="PF00931"/>
    </source>
</evidence>
<dbReference type="InterPro" id="IPR027417">
    <property type="entry name" value="P-loop_NTPase"/>
</dbReference>
<keyword evidence="1" id="KW-0611">Plant defense</keyword>
<dbReference type="Proteomes" id="UP001168098">
    <property type="component" value="Unassembled WGS sequence"/>
</dbReference>
<dbReference type="AlphaFoldDB" id="A0AA38YM24"/>
<feature type="domain" description="NB-ARC" evidence="3">
    <location>
        <begin position="158"/>
        <end position="196"/>
    </location>
</feature>
<dbReference type="Pfam" id="PF00931">
    <property type="entry name" value="NB-ARC"/>
    <property type="match status" value="1"/>
</dbReference>
<dbReference type="PANTHER" id="PTHR33463">
    <property type="entry name" value="NB-ARC DOMAIN-CONTAINING PROTEIN-RELATED"/>
    <property type="match status" value="1"/>
</dbReference>
<evidence type="ECO:0000313" key="5">
    <source>
        <dbReference type="Proteomes" id="UP001168098"/>
    </source>
</evidence>
<gene>
    <name evidence="4" type="ORF">PVL29_026273</name>
</gene>
<dbReference type="InterPro" id="IPR050905">
    <property type="entry name" value="Plant_NBS-LRR"/>
</dbReference>
<name>A0AA38YM24_VITRO</name>
<feature type="coiled-coil region" evidence="2">
    <location>
        <begin position="32"/>
        <end position="59"/>
    </location>
</feature>
<comment type="caution">
    <text evidence="4">The sequence shown here is derived from an EMBL/GenBank/DDBJ whole genome shotgun (WGS) entry which is preliminary data.</text>
</comment>
<dbReference type="GO" id="GO:0043531">
    <property type="term" value="F:ADP binding"/>
    <property type="evidence" value="ECO:0007669"/>
    <property type="project" value="InterPro"/>
</dbReference>
<reference evidence="4 5" key="1">
    <citation type="journal article" date="2023" name="BMC Biotechnol.">
        <title>Vitis rotundifolia cv Carlos genome sequencing.</title>
        <authorList>
            <person name="Huff M."/>
            <person name="Hulse-Kemp A."/>
            <person name="Scheffler B."/>
            <person name="Youngblood R."/>
            <person name="Simpson S."/>
            <person name="Babiker E."/>
            <person name="Staton M."/>
        </authorList>
    </citation>
    <scope>NUCLEOTIDE SEQUENCE [LARGE SCALE GENOMIC DNA]</scope>
    <source>
        <tissue evidence="4">Leaf</tissue>
    </source>
</reference>